<dbReference type="AlphaFoldDB" id="A0A2P6MKR9"/>
<dbReference type="PROSITE" id="PS51635">
    <property type="entry name" value="PNPLA"/>
    <property type="match status" value="1"/>
</dbReference>
<evidence type="ECO:0000256" key="2">
    <source>
        <dbReference type="ARBA" id="ARBA00022963"/>
    </source>
</evidence>
<proteinExistence type="predicted"/>
<dbReference type="CDD" id="cd07208">
    <property type="entry name" value="Pat_hypo_Ecoli_yjju_like"/>
    <property type="match status" value="1"/>
</dbReference>
<dbReference type="OrthoDB" id="9802424at2"/>
<dbReference type="Gene3D" id="3.40.1090.10">
    <property type="entry name" value="Cytosolic phospholipase A2 catalytic domain"/>
    <property type="match status" value="2"/>
</dbReference>
<dbReference type="InterPro" id="IPR016035">
    <property type="entry name" value="Acyl_Trfase/lysoPLipase"/>
</dbReference>
<dbReference type="GO" id="GO:0016787">
    <property type="term" value="F:hydrolase activity"/>
    <property type="evidence" value="ECO:0007669"/>
    <property type="project" value="UniProtKB-UniRule"/>
</dbReference>
<dbReference type="Pfam" id="PF19890">
    <property type="entry name" value="DUF6363"/>
    <property type="match status" value="1"/>
</dbReference>
<keyword evidence="2 4" id="KW-0442">Lipid degradation</keyword>
<dbReference type="RefSeq" id="WP_105957915.1">
    <property type="nucleotide sequence ID" value="NZ_PVNS01000002.1"/>
</dbReference>
<dbReference type="EMBL" id="PVNS01000002">
    <property type="protein sequence ID" value="PRO66879.1"/>
    <property type="molecule type" value="Genomic_DNA"/>
</dbReference>
<keyword evidence="7" id="KW-1185">Reference proteome</keyword>
<keyword evidence="1 4" id="KW-0378">Hydrolase</keyword>
<dbReference type="InterPro" id="IPR050301">
    <property type="entry name" value="NTE"/>
</dbReference>
<evidence type="ECO:0000256" key="3">
    <source>
        <dbReference type="ARBA" id="ARBA00023098"/>
    </source>
</evidence>
<name>A0A2P6MKR9_ALKUR</name>
<keyword evidence="3 4" id="KW-0443">Lipid metabolism</keyword>
<dbReference type="PANTHER" id="PTHR14226:SF25">
    <property type="entry name" value="PHOSPHOESTERASE"/>
    <property type="match status" value="1"/>
</dbReference>
<dbReference type="PANTHER" id="PTHR14226">
    <property type="entry name" value="NEUROPATHY TARGET ESTERASE/SWISS CHEESE D.MELANOGASTER"/>
    <property type="match status" value="1"/>
</dbReference>
<organism evidence="6 7">
    <name type="scientific">Alkalicoccus urumqiensis</name>
    <name type="common">Bacillus urumqiensis</name>
    <dbReference type="NCBI Taxonomy" id="1548213"/>
    <lineage>
        <taxon>Bacteria</taxon>
        <taxon>Bacillati</taxon>
        <taxon>Bacillota</taxon>
        <taxon>Bacilli</taxon>
        <taxon>Bacillales</taxon>
        <taxon>Bacillaceae</taxon>
        <taxon>Alkalicoccus</taxon>
    </lineage>
</organism>
<dbReference type="GO" id="GO:0016042">
    <property type="term" value="P:lipid catabolic process"/>
    <property type="evidence" value="ECO:0007669"/>
    <property type="project" value="UniProtKB-UniRule"/>
</dbReference>
<feature type="short sequence motif" description="DGA/G" evidence="4">
    <location>
        <begin position="159"/>
        <end position="161"/>
    </location>
</feature>
<dbReference type="SUPFAM" id="SSF52151">
    <property type="entry name" value="FabD/lysophospholipase-like"/>
    <property type="match status" value="1"/>
</dbReference>
<feature type="short sequence motif" description="GXSXG" evidence="4">
    <location>
        <begin position="36"/>
        <end position="40"/>
    </location>
</feature>
<reference evidence="6 7" key="1">
    <citation type="submission" date="2018-03" db="EMBL/GenBank/DDBJ databases">
        <title>Bacillus urumqiensis sp. nov., a moderately haloalkaliphilic bacterium isolated from a salt lake.</title>
        <authorList>
            <person name="Zhao B."/>
            <person name="Liao Z."/>
        </authorList>
    </citation>
    <scope>NUCLEOTIDE SEQUENCE [LARGE SCALE GENOMIC DNA]</scope>
    <source>
        <strain evidence="6 7">BZ-SZ-XJ18</strain>
    </source>
</reference>
<dbReference type="InterPro" id="IPR045943">
    <property type="entry name" value="DUF6363"/>
</dbReference>
<evidence type="ECO:0000256" key="4">
    <source>
        <dbReference type="PROSITE-ProRule" id="PRU01161"/>
    </source>
</evidence>
<dbReference type="InterPro" id="IPR002641">
    <property type="entry name" value="PNPLA_dom"/>
</dbReference>
<feature type="active site" description="Nucleophile" evidence="4">
    <location>
        <position position="38"/>
    </location>
</feature>
<evidence type="ECO:0000259" key="5">
    <source>
        <dbReference type="PROSITE" id="PS51635"/>
    </source>
</evidence>
<evidence type="ECO:0000313" key="7">
    <source>
        <dbReference type="Proteomes" id="UP000243650"/>
    </source>
</evidence>
<comment type="caution">
    <text evidence="6">The sequence shown here is derived from an EMBL/GenBank/DDBJ whole genome shotgun (WGS) entry which is preliminary data.</text>
</comment>
<feature type="domain" description="PNPLA" evidence="5">
    <location>
        <begin position="5"/>
        <end position="172"/>
    </location>
</feature>
<dbReference type="Proteomes" id="UP000243650">
    <property type="component" value="Unassembled WGS sequence"/>
</dbReference>
<accession>A0A2P6MKR9</accession>
<sequence>MGSALILEGGGMRGVFTSGVLEYFLENDIQFPAVYGVSAGACNAASYISMQSGRNRAVTIDYTDHPEYISIRRLLRHGELFNMDLIFDRIPNEEQPFHYERFFASSTKFFIGTTDCETAEPVFYEKQEVQDDLNTILRASSSLPLAAPVVPFQGRYLLDGGLSEPIPFQRALKDGSGPLVIVMTQPEGYSKQPPGRSFWYMRRRLKQFPELVHLMETRWKLYNDAMRSVLQLEQQGRAVVIRPESSRVVSRVERNKTKLETLYAHGFEKAAEKREEIEQLTDLISSK</sequence>
<feature type="short sequence motif" description="GXGXXG" evidence="4">
    <location>
        <begin position="9"/>
        <end position="14"/>
    </location>
</feature>
<protein>
    <submittedName>
        <fullName evidence="6">Patatin family protein</fullName>
    </submittedName>
</protein>
<evidence type="ECO:0000256" key="1">
    <source>
        <dbReference type="ARBA" id="ARBA00022801"/>
    </source>
</evidence>
<dbReference type="InterPro" id="IPR037483">
    <property type="entry name" value="YjjU-like"/>
</dbReference>
<evidence type="ECO:0000313" key="6">
    <source>
        <dbReference type="EMBL" id="PRO66879.1"/>
    </source>
</evidence>
<feature type="active site" description="Proton acceptor" evidence="4">
    <location>
        <position position="159"/>
    </location>
</feature>
<dbReference type="Pfam" id="PF01734">
    <property type="entry name" value="Patatin"/>
    <property type="match status" value="1"/>
</dbReference>
<gene>
    <name evidence="6" type="ORF">C6I21_02855</name>
</gene>